<accession>A0A2W7PD46</accession>
<keyword evidence="2" id="KW-0732">Signal</keyword>
<dbReference type="CDD" id="cd07012">
    <property type="entry name" value="PBP2_Bug_TTT"/>
    <property type="match status" value="1"/>
</dbReference>
<feature type="chain" id="PRO_5016051637" evidence="2">
    <location>
        <begin position="26"/>
        <end position="320"/>
    </location>
</feature>
<gene>
    <name evidence="3" type="ORF">C7416_101444</name>
</gene>
<keyword evidence="4" id="KW-1185">Reference proteome</keyword>
<comment type="similarity">
    <text evidence="1">Belongs to the UPF0065 (bug) family.</text>
</comment>
<dbReference type="Proteomes" id="UP000249638">
    <property type="component" value="Unassembled WGS sequence"/>
</dbReference>
<dbReference type="InterPro" id="IPR005064">
    <property type="entry name" value="BUG"/>
</dbReference>
<protein>
    <submittedName>
        <fullName evidence="3">Tripartite-type tricarboxylate transporter receptor subunit TctC</fullName>
    </submittedName>
</protein>
<name>A0A2W7PD46_9BURK</name>
<proteinExistence type="inferred from homology"/>
<evidence type="ECO:0000256" key="2">
    <source>
        <dbReference type="SAM" id="SignalP"/>
    </source>
</evidence>
<feature type="signal peptide" evidence="2">
    <location>
        <begin position="1"/>
        <end position="25"/>
    </location>
</feature>
<dbReference type="SUPFAM" id="SSF53850">
    <property type="entry name" value="Periplasmic binding protein-like II"/>
    <property type="match status" value="1"/>
</dbReference>
<evidence type="ECO:0000256" key="1">
    <source>
        <dbReference type="ARBA" id="ARBA00006987"/>
    </source>
</evidence>
<comment type="caution">
    <text evidence="3">The sequence shown here is derived from an EMBL/GenBank/DDBJ whole genome shotgun (WGS) entry which is preliminary data.</text>
</comment>
<evidence type="ECO:0000313" key="3">
    <source>
        <dbReference type="EMBL" id="PZX34161.1"/>
    </source>
</evidence>
<dbReference type="Gene3D" id="3.40.190.10">
    <property type="entry name" value="Periplasmic binding protein-like II"/>
    <property type="match status" value="1"/>
</dbReference>
<dbReference type="Gene3D" id="3.40.190.150">
    <property type="entry name" value="Bordetella uptake gene, domain 1"/>
    <property type="match status" value="1"/>
</dbReference>
<keyword evidence="3" id="KW-0675">Receptor</keyword>
<dbReference type="PANTHER" id="PTHR42928:SF5">
    <property type="entry name" value="BLR1237 PROTEIN"/>
    <property type="match status" value="1"/>
</dbReference>
<dbReference type="EMBL" id="QKZN01000001">
    <property type="protein sequence ID" value="PZX34161.1"/>
    <property type="molecule type" value="Genomic_DNA"/>
</dbReference>
<dbReference type="AlphaFoldDB" id="A0A2W7PD46"/>
<dbReference type="InterPro" id="IPR042100">
    <property type="entry name" value="Bug_dom1"/>
</dbReference>
<organism evidence="3 4">
    <name type="scientific">Cupriavidus phytorum</name>
    <dbReference type="NCBI Taxonomy" id="3024399"/>
    <lineage>
        <taxon>Bacteria</taxon>
        <taxon>Pseudomonadati</taxon>
        <taxon>Pseudomonadota</taxon>
        <taxon>Betaproteobacteria</taxon>
        <taxon>Burkholderiales</taxon>
        <taxon>Burkholderiaceae</taxon>
        <taxon>Cupriavidus</taxon>
    </lineage>
</organism>
<evidence type="ECO:0000313" key="4">
    <source>
        <dbReference type="Proteomes" id="UP000249638"/>
    </source>
</evidence>
<dbReference type="Pfam" id="PF03401">
    <property type="entry name" value="TctC"/>
    <property type="match status" value="1"/>
</dbReference>
<sequence length="320" mass="33846">MQRRQFGATLLAGAATLALPGIARAQGKAIRVIVPFTAGSGSDEGARFYAEQIGKALGRAIVVENKPGASGLIAVRTVLAEPADGNTILLGSNSLIAVNPVMVKNLGYDPFKDLVPLHGLAISAAAFVAGNDSPYHTIADVVARYKATGKPISVGNYSEGYRLVGEWLAQATGIKTTPVPYKGGAPMVTDVIGNRLDIGLNDITGIAPMEKGKKLRVLAITGGVRDKLLPNVPTMKELGYTDFESYVWSSFSMKAGTPQDKLNELAAAISAAQKTEEAKAYQAKRAGTFLNKALGDLGEFQRAEYLRFKRVAEKANIQPA</sequence>
<dbReference type="PIRSF" id="PIRSF017082">
    <property type="entry name" value="YflP"/>
    <property type="match status" value="1"/>
</dbReference>
<dbReference type="PANTHER" id="PTHR42928">
    <property type="entry name" value="TRICARBOXYLATE-BINDING PROTEIN"/>
    <property type="match status" value="1"/>
</dbReference>
<reference evidence="3" key="1">
    <citation type="submission" date="2018-06" db="EMBL/GenBank/DDBJ databases">
        <title>Genomic Encyclopedia of Type Strains, Phase IV (KMG-V): Genome sequencing to study the core and pangenomes of soil and plant-associated prokaryotes.</title>
        <authorList>
            <person name="Whitman W."/>
        </authorList>
    </citation>
    <scope>NUCLEOTIDE SEQUENCE [LARGE SCALE GENOMIC DNA]</scope>
    <source>
        <strain evidence="3">MLR2-44</strain>
    </source>
</reference>